<dbReference type="InterPro" id="IPR034139">
    <property type="entry name" value="TOPRIM_OLD"/>
</dbReference>
<dbReference type="Pfam" id="PF13304">
    <property type="entry name" value="AAA_21"/>
    <property type="match status" value="1"/>
</dbReference>
<keyword evidence="4" id="KW-1185">Reference proteome</keyword>
<reference evidence="3 4" key="1">
    <citation type="submission" date="2023-04" db="EMBL/GenBank/DDBJ databases">
        <title>Luteimonas endophyticus RD2P54.</title>
        <authorList>
            <person name="Sun J.-Q."/>
        </authorList>
    </citation>
    <scope>NUCLEOTIDE SEQUENCE [LARGE SCALE GENOMIC DNA]</scope>
    <source>
        <strain evidence="3 4">RD2P54</strain>
    </source>
</reference>
<dbReference type="RefSeq" id="WP_280573452.1">
    <property type="nucleotide sequence ID" value="NZ_JARXRM010000025.1"/>
</dbReference>
<dbReference type="Proteomes" id="UP001156940">
    <property type="component" value="Unassembled WGS sequence"/>
</dbReference>
<sequence>MNIVLGGGDVGKTTVLEALALLLSPTNATTVSESDYWQRDNTQEFQIEAVIALSEASGINTQHNFSWPWHWDGTDAVQPPAKEEGEDLPGADDPVYRVRVRGTSELELVWEIVQPSGEADHFSVSVRRKIGLVRLSADERNDRDLRLVYGSGLDRLLADVALRARIGKQISGLDLEKSLSESGEKAISDLDKRLADSALPHVLKLGLTTSQGLSIGALIGLLAKKNDVSLPLATWGAGTRRMVALEIASAAEKEASIVLVDEIERGLEPYRLRKLIGTLADVGSQAFITTHSPVAIACSEKAYLWYMDNRGRMGPLPREKIAAQQRRDPETFLAKVAVIAEGPTEVGFLQYLLEMVLGCAPLDHGVRVCDGQGNSATLDLLETLSASGLQFAGLADNEGTDPGRWQALKQKLGDKLHQWQEGCTEQQVIAAIADNKLPELLRGEDGAADGDRLRTIADRLGIQDKHIEAIEQAVATQGKTLRQLIIAAATGDKNGAPAGEEKAWKKHSRHWFKSEEGGRELAQRMVSLGAWVTIGPKMAPLFNAILMAAGQPTKEAFDL</sequence>
<dbReference type="SUPFAM" id="SSF52540">
    <property type="entry name" value="P-loop containing nucleoside triphosphate hydrolases"/>
    <property type="match status" value="1"/>
</dbReference>
<feature type="domain" description="OLD protein-like TOPRIM" evidence="2">
    <location>
        <begin position="332"/>
        <end position="397"/>
    </location>
</feature>
<dbReference type="PANTHER" id="PTHR43581">
    <property type="entry name" value="ATP/GTP PHOSPHATASE"/>
    <property type="match status" value="1"/>
</dbReference>
<keyword evidence="3" id="KW-0067">ATP-binding</keyword>
<organism evidence="3 4">
    <name type="scientific">Luteimonas endophytica</name>
    <dbReference type="NCBI Taxonomy" id="3042023"/>
    <lineage>
        <taxon>Bacteria</taxon>
        <taxon>Pseudomonadati</taxon>
        <taxon>Pseudomonadota</taxon>
        <taxon>Gammaproteobacteria</taxon>
        <taxon>Lysobacterales</taxon>
        <taxon>Lysobacteraceae</taxon>
        <taxon>Luteimonas</taxon>
    </lineage>
</organism>
<evidence type="ECO:0000313" key="4">
    <source>
        <dbReference type="Proteomes" id="UP001156940"/>
    </source>
</evidence>
<evidence type="ECO:0000259" key="2">
    <source>
        <dbReference type="Pfam" id="PF20469"/>
    </source>
</evidence>
<feature type="domain" description="ATPase AAA-type core" evidence="1">
    <location>
        <begin position="1"/>
        <end position="296"/>
    </location>
</feature>
<dbReference type="InterPro" id="IPR051396">
    <property type="entry name" value="Bact_Antivir_Def_Nuclease"/>
</dbReference>
<dbReference type="Pfam" id="PF20469">
    <property type="entry name" value="OLD-like_TOPRIM"/>
    <property type="match status" value="1"/>
</dbReference>
<proteinExistence type="predicted"/>
<name>A0ABT6J8M2_9GAMM</name>
<keyword evidence="3" id="KW-0547">Nucleotide-binding</keyword>
<dbReference type="InterPro" id="IPR027417">
    <property type="entry name" value="P-loop_NTPase"/>
</dbReference>
<gene>
    <name evidence="3" type="ORF">QFW77_05905</name>
</gene>
<dbReference type="Gene3D" id="3.40.50.300">
    <property type="entry name" value="P-loop containing nucleotide triphosphate hydrolases"/>
    <property type="match status" value="1"/>
</dbReference>
<dbReference type="GO" id="GO:0005524">
    <property type="term" value="F:ATP binding"/>
    <property type="evidence" value="ECO:0007669"/>
    <property type="project" value="UniProtKB-KW"/>
</dbReference>
<protein>
    <submittedName>
        <fullName evidence="3">ATP-binding protein</fullName>
    </submittedName>
</protein>
<evidence type="ECO:0000313" key="3">
    <source>
        <dbReference type="EMBL" id="MDH5822523.1"/>
    </source>
</evidence>
<dbReference type="InterPro" id="IPR003959">
    <property type="entry name" value="ATPase_AAA_core"/>
</dbReference>
<evidence type="ECO:0000259" key="1">
    <source>
        <dbReference type="Pfam" id="PF13304"/>
    </source>
</evidence>
<dbReference type="EMBL" id="JARXRM010000025">
    <property type="protein sequence ID" value="MDH5822523.1"/>
    <property type="molecule type" value="Genomic_DNA"/>
</dbReference>
<comment type="caution">
    <text evidence="3">The sequence shown here is derived from an EMBL/GenBank/DDBJ whole genome shotgun (WGS) entry which is preliminary data.</text>
</comment>
<dbReference type="PANTHER" id="PTHR43581:SF4">
    <property type="entry name" value="ATP_GTP PHOSPHATASE"/>
    <property type="match status" value="1"/>
</dbReference>
<accession>A0ABT6J8M2</accession>